<reference evidence="2 3" key="1">
    <citation type="submission" date="2019-07" db="EMBL/GenBank/DDBJ databases">
        <title>Thalassofilum flectens gen. nov., sp. nov., a novel moderate thermophilic anaerobe from a shallow sea hot spring in Kunashir Island (Russia), representing a new family in the order Bacteroidales, and proposal of Thalassofilacea fam. nov.</title>
        <authorList>
            <person name="Kochetkova T.V."/>
            <person name="Podosokorskaya O.A."/>
            <person name="Novikov A."/>
            <person name="Elcheninov A.G."/>
            <person name="Toshchakov S.V."/>
            <person name="Kublanov I.V."/>
        </authorList>
    </citation>
    <scope>NUCLEOTIDE SEQUENCE [LARGE SCALE GENOMIC DNA]</scope>
    <source>
        <strain evidence="2 3">38-H</strain>
    </source>
</reference>
<keyword evidence="2" id="KW-0548">Nucleotidyltransferase</keyword>
<dbReference type="Gene3D" id="3.40.50.720">
    <property type="entry name" value="NAD(P)-binding Rossmann-like Domain"/>
    <property type="match status" value="1"/>
</dbReference>
<proteinExistence type="predicted"/>
<dbReference type="GO" id="GO:0016779">
    <property type="term" value="F:nucleotidyltransferase activity"/>
    <property type="evidence" value="ECO:0007669"/>
    <property type="project" value="UniProtKB-KW"/>
</dbReference>
<evidence type="ECO:0000313" key="2">
    <source>
        <dbReference type="EMBL" id="QKG78972.1"/>
    </source>
</evidence>
<dbReference type="EMBL" id="CP041345">
    <property type="protein sequence ID" value="QKG78972.1"/>
    <property type="molecule type" value="Genomic_DNA"/>
</dbReference>
<keyword evidence="3" id="KW-1185">Reference proteome</keyword>
<dbReference type="GO" id="GO:0008641">
    <property type="term" value="F:ubiquitin-like modifier activating enzyme activity"/>
    <property type="evidence" value="ECO:0007669"/>
    <property type="project" value="InterPro"/>
</dbReference>
<accession>A0A7D3XCC2</accession>
<dbReference type="NCBIfam" id="TIGR02354">
    <property type="entry name" value="thiF_fam2"/>
    <property type="match status" value="1"/>
</dbReference>
<dbReference type="Pfam" id="PF00899">
    <property type="entry name" value="ThiF"/>
    <property type="match status" value="1"/>
</dbReference>
<dbReference type="InterPro" id="IPR012729">
    <property type="entry name" value="ThiF_fam2"/>
</dbReference>
<dbReference type="RefSeq" id="WP_173072488.1">
    <property type="nucleotide sequence ID" value="NZ_CP041345.1"/>
</dbReference>
<dbReference type="GO" id="GO:0061503">
    <property type="term" value="F:tRNA threonylcarbamoyladenosine dehydratase"/>
    <property type="evidence" value="ECO:0007669"/>
    <property type="project" value="TreeGrafter"/>
</dbReference>
<keyword evidence="2" id="KW-0808">Transferase</keyword>
<dbReference type="NCBIfam" id="NF006395">
    <property type="entry name" value="PRK08644.1"/>
    <property type="match status" value="1"/>
</dbReference>
<dbReference type="PANTHER" id="PTHR43267:SF3">
    <property type="entry name" value="THIF PROTEIN"/>
    <property type="match status" value="1"/>
</dbReference>
<dbReference type="InterPro" id="IPR045886">
    <property type="entry name" value="ThiF/MoeB/HesA"/>
</dbReference>
<gene>
    <name evidence="2" type="primary">thiF</name>
    <name evidence="2" type="ORF">FHG85_01380</name>
</gene>
<dbReference type="InterPro" id="IPR000594">
    <property type="entry name" value="ThiF_NAD_FAD-bd"/>
</dbReference>
<dbReference type="InterPro" id="IPR035985">
    <property type="entry name" value="Ubiquitin-activating_enz"/>
</dbReference>
<dbReference type="SUPFAM" id="SSF69572">
    <property type="entry name" value="Activating enzymes of the ubiquitin-like proteins"/>
    <property type="match status" value="1"/>
</dbReference>
<dbReference type="Proteomes" id="UP000500961">
    <property type="component" value="Chromosome"/>
</dbReference>
<sequence>MTFDEIRQELKKFTVGIAGAGGLGSNVAMHLTRVGIGKLIVADFDVVQPSNLNRQFYFHNQLGVKKVVALKQNLLAINPDLDIEIHDIKLDSESIRKIFSNVDIMVEAFDKAEMKETIVEVFQSDYPYTPLVIGNGMAGWGKSNEMRVQQFDNLYVCGDGVSEINDNLPPISPRVGICAAMQANVVLSILLGERNAL</sequence>
<name>A0A7D3XCC2_9BACT</name>
<protein>
    <submittedName>
        <fullName evidence="2">Sulfur carrier protein ThiS adenylyltransferase ThiF</fullName>
    </submittedName>
</protein>
<feature type="domain" description="THIF-type NAD/FAD binding fold" evidence="1">
    <location>
        <begin position="6"/>
        <end position="194"/>
    </location>
</feature>
<evidence type="ECO:0000313" key="3">
    <source>
        <dbReference type="Proteomes" id="UP000500961"/>
    </source>
</evidence>
<evidence type="ECO:0000259" key="1">
    <source>
        <dbReference type="Pfam" id="PF00899"/>
    </source>
</evidence>
<dbReference type="AlphaFoldDB" id="A0A7D3XCC2"/>
<dbReference type="GO" id="GO:0061504">
    <property type="term" value="P:cyclic threonylcarbamoyladenosine biosynthetic process"/>
    <property type="evidence" value="ECO:0007669"/>
    <property type="project" value="TreeGrafter"/>
</dbReference>
<organism evidence="2 3">
    <name type="scientific">Tenuifilum thalassicum</name>
    <dbReference type="NCBI Taxonomy" id="2590900"/>
    <lineage>
        <taxon>Bacteria</taxon>
        <taxon>Pseudomonadati</taxon>
        <taxon>Bacteroidota</taxon>
        <taxon>Bacteroidia</taxon>
        <taxon>Bacteroidales</taxon>
        <taxon>Tenuifilaceae</taxon>
        <taxon>Tenuifilum</taxon>
    </lineage>
</organism>
<dbReference type="KEGG" id="ttz:FHG85_01380"/>
<dbReference type="PANTHER" id="PTHR43267">
    <property type="entry name" value="TRNA THREONYLCARBAMOYLADENOSINE DEHYDRATASE"/>
    <property type="match status" value="1"/>
</dbReference>